<sequence length="77" mass="8660">MGKIIAWILCLIILGLLDLPNMWRKKDRYEMGMFGALLVVGVVYGILSTLGIPLPDPNQLVRDFFEPLGKRLMKSAV</sequence>
<dbReference type="EMBL" id="CP089291">
    <property type="protein sequence ID" value="UOF89590.1"/>
    <property type="molecule type" value="Genomic_DNA"/>
</dbReference>
<keyword evidence="1" id="KW-0472">Membrane</keyword>
<name>A0ABY4CGE7_9BACL</name>
<evidence type="ECO:0000313" key="2">
    <source>
        <dbReference type="EMBL" id="UOF89590.1"/>
    </source>
</evidence>
<evidence type="ECO:0000256" key="1">
    <source>
        <dbReference type="SAM" id="Phobius"/>
    </source>
</evidence>
<dbReference type="Proteomes" id="UP000830167">
    <property type="component" value="Chromosome"/>
</dbReference>
<feature type="transmembrane region" description="Helical" evidence="1">
    <location>
        <begin position="6"/>
        <end position="23"/>
    </location>
</feature>
<reference evidence="2" key="1">
    <citation type="submission" date="2021-12" db="EMBL/GenBank/DDBJ databases">
        <title>Alicyclobacillaceae gen. nov., sp. nov., isolated from chalcocite enrichment system.</title>
        <authorList>
            <person name="Jiang Z."/>
        </authorList>
    </citation>
    <scope>NUCLEOTIDE SEQUENCE</scope>
    <source>
        <strain evidence="2">MYW30-H2</strain>
    </source>
</reference>
<protein>
    <submittedName>
        <fullName evidence="2">Uncharacterized protein</fullName>
    </submittedName>
</protein>
<evidence type="ECO:0000313" key="3">
    <source>
        <dbReference type="Proteomes" id="UP000830167"/>
    </source>
</evidence>
<keyword evidence="1" id="KW-1133">Transmembrane helix</keyword>
<proteinExistence type="predicted"/>
<accession>A0ABY4CGE7</accession>
<gene>
    <name evidence="2" type="ORF">LSG31_17130</name>
</gene>
<keyword evidence="3" id="KW-1185">Reference proteome</keyword>
<keyword evidence="1" id="KW-0812">Transmembrane</keyword>
<organism evidence="2 3">
    <name type="scientific">Fodinisporobacter ferrooxydans</name>
    <dbReference type="NCBI Taxonomy" id="2901836"/>
    <lineage>
        <taxon>Bacteria</taxon>
        <taxon>Bacillati</taxon>
        <taxon>Bacillota</taxon>
        <taxon>Bacilli</taxon>
        <taxon>Bacillales</taxon>
        <taxon>Alicyclobacillaceae</taxon>
        <taxon>Fodinisporobacter</taxon>
    </lineage>
</organism>
<feature type="transmembrane region" description="Helical" evidence="1">
    <location>
        <begin position="35"/>
        <end position="54"/>
    </location>
</feature>
<dbReference type="RefSeq" id="WP_347436279.1">
    <property type="nucleotide sequence ID" value="NZ_CP089291.1"/>
</dbReference>